<accession>A9UYE3</accession>
<evidence type="ECO:0000259" key="9">
    <source>
        <dbReference type="PROSITE" id="PS50089"/>
    </source>
</evidence>
<keyword evidence="4 6" id="KW-0067">ATP-binding</keyword>
<organism evidence="10 11">
    <name type="scientific">Monosiga brevicollis</name>
    <name type="common">Choanoflagellate</name>
    <dbReference type="NCBI Taxonomy" id="81824"/>
    <lineage>
        <taxon>Eukaryota</taxon>
        <taxon>Choanoflagellata</taxon>
        <taxon>Craspedida</taxon>
        <taxon>Salpingoecidae</taxon>
        <taxon>Monosiga</taxon>
    </lineage>
</organism>
<reference evidence="10 11" key="1">
    <citation type="journal article" date="2008" name="Nature">
        <title>The genome of the choanoflagellate Monosiga brevicollis and the origin of metazoans.</title>
        <authorList>
            <consortium name="JGI Sequencing"/>
            <person name="King N."/>
            <person name="Westbrook M.J."/>
            <person name="Young S.L."/>
            <person name="Kuo A."/>
            <person name="Abedin M."/>
            <person name="Chapman J."/>
            <person name="Fairclough S."/>
            <person name="Hellsten U."/>
            <person name="Isogai Y."/>
            <person name="Letunic I."/>
            <person name="Marr M."/>
            <person name="Pincus D."/>
            <person name="Putnam N."/>
            <person name="Rokas A."/>
            <person name="Wright K.J."/>
            <person name="Zuzow R."/>
            <person name="Dirks W."/>
            <person name="Good M."/>
            <person name="Goodstein D."/>
            <person name="Lemons D."/>
            <person name="Li W."/>
            <person name="Lyons J.B."/>
            <person name="Morris A."/>
            <person name="Nichols S."/>
            <person name="Richter D.J."/>
            <person name="Salamov A."/>
            <person name="Bork P."/>
            <person name="Lim W.A."/>
            <person name="Manning G."/>
            <person name="Miller W.T."/>
            <person name="McGinnis W."/>
            <person name="Shapiro H."/>
            <person name="Tjian R."/>
            <person name="Grigoriev I.V."/>
            <person name="Rokhsar D."/>
        </authorList>
    </citation>
    <scope>NUCLEOTIDE SEQUENCE [LARGE SCALE GENOMIC DNA]</scope>
    <source>
        <strain evidence="11">MX1 / ATCC 50154</strain>
    </source>
</reference>
<evidence type="ECO:0000256" key="5">
    <source>
        <dbReference type="PROSITE-ProRule" id="PRU00175"/>
    </source>
</evidence>
<dbReference type="InterPro" id="IPR017441">
    <property type="entry name" value="Protein_kinase_ATP_BS"/>
</dbReference>
<dbReference type="Gene3D" id="1.10.510.10">
    <property type="entry name" value="Transferase(Phosphotransferase) domain 1"/>
    <property type="match status" value="1"/>
</dbReference>
<dbReference type="GO" id="GO:0007165">
    <property type="term" value="P:signal transduction"/>
    <property type="evidence" value="ECO:0000318"/>
    <property type="project" value="GO_Central"/>
</dbReference>
<dbReference type="SMART" id="SM00220">
    <property type="entry name" value="S_TKc"/>
    <property type="match status" value="1"/>
</dbReference>
<dbReference type="GeneID" id="5890940"/>
<dbReference type="KEGG" id="mbr:MONBRDRAFT_25095"/>
<dbReference type="PANTHER" id="PTHR48016">
    <property type="entry name" value="MAP KINASE KINASE KINASE SSK2-RELATED-RELATED"/>
    <property type="match status" value="1"/>
</dbReference>
<keyword evidence="5" id="KW-0863">Zinc-finger</keyword>
<evidence type="ECO:0000256" key="6">
    <source>
        <dbReference type="PROSITE-ProRule" id="PRU10141"/>
    </source>
</evidence>
<keyword evidence="5" id="KW-0862">Zinc</keyword>
<dbReference type="Gene3D" id="3.30.40.10">
    <property type="entry name" value="Zinc/RING finger domain, C3HC4 (zinc finger)"/>
    <property type="match status" value="1"/>
</dbReference>
<dbReference type="GO" id="GO:0008270">
    <property type="term" value="F:zinc ion binding"/>
    <property type="evidence" value="ECO:0007669"/>
    <property type="project" value="UniProtKB-KW"/>
</dbReference>
<proteinExistence type="predicted"/>
<keyword evidence="1" id="KW-0808">Transferase</keyword>
<evidence type="ECO:0008006" key="12">
    <source>
        <dbReference type="Google" id="ProtNLM"/>
    </source>
</evidence>
<evidence type="ECO:0000313" key="10">
    <source>
        <dbReference type="EMBL" id="EDQ89590.1"/>
    </source>
</evidence>
<dbReference type="Pfam" id="PF00069">
    <property type="entry name" value="Pkinase"/>
    <property type="match status" value="1"/>
</dbReference>
<evidence type="ECO:0000256" key="3">
    <source>
        <dbReference type="ARBA" id="ARBA00022777"/>
    </source>
</evidence>
<dbReference type="InterPro" id="IPR001841">
    <property type="entry name" value="Znf_RING"/>
</dbReference>
<feature type="domain" description="Protein kinase" evidence="8">
    <location>
        <begin position="439"/>
        <end position="702"/>
    </location>
</feature>
<evidence type="ECO:0000259" key="8">
    <source>
        <dbReference type="PROSITE" id="PS50011"/>
    </source>
</evidence>
<dbReference type="PROSITE" id="PS00107">
    <property type="entry name" value="PROTEIN_KINASE_ATP"/>
    <property type="match status" value="1"/>
</dbReference>
<dbReference type="RefSeq" id="XP_001745619.1">
    <property type="nucleotide sequence ID" value="XM_001745567.1"/>
</dbReference>
<dbReference type="eggNOG" id="KOG4645">
    <property type="taxonomic scope" value="Eukaryota"/>
</dbReference>
<dbReference type="AlphaFoldDB" id="A9UYE3"/>
<dbReference type="PROSITE" id="PS00108">
    <property type="entry name" value="PROTEIN_KINASE_ST"/>
    <property type="match status" value="1"/>
</dbReference>
<dbReference type="GO" id="GO:0005524">
    <property type="term" value="F:ATP binding"/>
    <property type="evidence" value="ECO:0007669"/>
    <property type="project" value="UniProtKB-UniRule"/>
</dbReference>
<dbReference type="FunCoup" id="A9UYE3">
    <property type="interactions" value="403"/>
</dbReference>
<dbReference type="InterPro" id="IPR050538">
    <property type="entry name" value="MAP_kinase_kinase_kinase"/>
</dbReference>
<evidence type="ECO:0000313" key="11">
    <source>
        <dbReference type="Proteomes" id="UP000001357"/>
    </source>
</evidence>
<evidence type="ECO:0000256" key="4">
    <source>
        <dbReference type="ARBA" id="ARBA00022840"/>
    </source>
</evidence>
<dbReference type="Proteomes" id="UP000001357">
    <property type="component" value="Unassembled WGS sequence"/>
</dbReference>
<dbReference type="SUPFAM" id="SSF56112">
    <property type="entry name" value="Protein kinase-like (PK-like)"/>
    <property type="match status" value="1"/>
</dbReference>
<feature type="domain" description="RING-type" evidence="9">
    <location>
        <begin position="146"/>
        <end position="194"/>
    </location>
</feature>
<evidence type="ECO:0000256" key="7">
    <source>
        <dbReference type="SAM" id="MobiDB-lite"/>
    </source>
</evidence>
<dbReference type="SUPFAM" id="SSF57850">
    <property type="entry name" value="RING/U-box"/>
    <property type="match status" value="1"/>
</dbReference>
<keyword evidence="11" id="KW-1185">Reference proteome</keyword>
<evidence type="ECO:0000256" key="1">
    <source>
        <dbReference type="ARBA" id="ARBA00022679"/>
    </source>
</evidence>
<sequence length="708" mass="77861">MLPTSPVPARRNSRIPVRTSIEERDKSSKRASTALERRIDAVLSSVRLYYLGKVGPFAFLIGNDDQRYKVVLGPQTCSGCRQEHCCHLLFVLLKLLKLHRDNPLIRRSNIHDYEIKSMVNMFNEAEEAKKQRCLSHATTLDSEEGCPICLVQVVEGESATRCATCRNAIHLHCMTVLAHGCRAIGKQTSCPICRSEWQALTDPVITDESTPSAPQLSDAALKTNAANAANVDPDSLLWLPEEHRLHARRCFTTLATDRKNSVQGLKEQMSKDLLSELMMAGVVTLDMILTTTCTSPPRQHLSTRLRQWFAGHLTTLIHLNEHYSGLISASPTVIQAAQRSEDLNFFSPILENWRTAVFASGHQRIIRMWKRLSRCTADFRADDTLAAQQASSSPSCEALSQCSGESLVADEFEDTDSCASPEPAAVPSVDEDYREGTHWERRALLGRGATGQVYEIKDLASGQLLAVKEIGLPATMAPSKRVSQVARFESEFDLIDGIGSHTNLVRYFGTNATPSHVCLYLELLKGGSLLDLLHDQGALDSVRAVTCLVQVANGIAHLHKAGIIHRDIKAANVLLTEEGVAKLTDFSDARALAGHETQEGEIHSTHGSPAYMAPEVIRGAHIGRASDVWQLGCLCIELLTAHPPWHELSCLNAFALMFHIAGSDSVPARPNTDDARLTGLMDACLQRDPGDRQKIRAIQRLLTGSDES</sequence>
<keyword evidence="2 6" id="KW-0547">Nucleotide-binding</keyword>
<dbReference type="STRING" id="81824.A9UYE3"/>
<feature type="binding site" evidence="6">
    <location>
        <position position="468"/>
    </location>
    <ligand>
        <name>ATP</name>
        <dbReference type="ChEBI" id="CHEBI:30616"/>
    </ligand>
</feature>
<keyword evidence="5" id="KW-0479">Metal-binding</keyword>
<protein>
    <recommendedName>
        <fullName evidence="12">Mitogen-activated protein kinase kinase kinase</fullName>
    </recommendedName>
</protein>
<feature type="region of interest" description="Disordered" evidence="7">
    <location>
        <begin position="1"/>
        <end position="29"/>
    </location>
</feature>
<dbReference type="PANTHER" id="PTHR48016:SF56">
    <property type="entry name" value="MAPKK KINASE"/>
    <property type="match status" value="1"/>
</dbReference>
<dbReference type="InterPro" id="IPR011009">
    <property type="entry name" value="Kinase-like_dom_sf"/>
</dbReference>
<keyword evidence="3" id="KW-0418">Kinase</keyword>
<dbReference type="GO" id="GO:0004672">
    <property type="term" value="F:protein kinase activity"/>
    <property type="evidence" value="ECO:0000318"/>
    <property type="project" value="GO_Central"/>
</dbReference>
<dbReference type="InterPro" id="IPR013083">
    <property type="entry name" value="Znf_RING/FYVE/PHD"/>
</dbReference>
<evidence type="ECO:0000256" key="2">
    <source>
        <dbReference type="ARBA" id="ARBA00022741"/>
    </source>
</evidence>
<dbReference type="CDD" id="cd16494">
    <property type="entry name" value="RING-CH-C4HC3_ZSWM2"/>
    <property type="match status" value="1"/>
</dbReference>
<dbReference type="EMBL" id="CH991550">
    <property type="protein sequence ID" value="EDQ89590.1"/>
    <property type="molecule type" value="Genomic_DNA"/>
</dbReference>
<dbReference type="PROSITE" id="PS50011">
    <property type="entry name" value="PROTEIN_KINASE_DOM"/>
    <property type="match status" value="1"/>
</dbReference>
<gene>
    <name evidence="10" type="ORF">MONBRDRAFT_25095</name>
</gene>
<dbReference type="InterPro" id="IPR008271">
    <property type="entry name" value="Ser/Thr_kinase_AS"/>
</dbReference>
<dbReference type="PROSITE" id="PS50089">
    <property type="entry name" value="ZF_RING_2"/>
    <property type="match status" value="1"/>
</dbReference>
<name>A9UYE3_MONBE</name>
<dbReference type="InterPro" id="IPR000719">
    <property type="entry name" value="Prot_kinase_dom"/>
</dbReference>
<dbReference type="InParanoid" id="A9UYE3"/>